<gene>
    <name evidence="1" type="ORF">PGLA1383_LOCUS41412</name>
</gene>
<dbReference type="AlphaFoldDB" id="A0A813GDF0"/>
<comment type="caution">
    <text evidence="1">The sequence shown here is derived from an EMBL/GenBank/DDBJ whole genome shotgun (WGS) entry which is preliminary data.</text>
</comment>
<protein>
    <submittedName>
        <fullName evidence="1">Uncharacterized protein</fullName>
    </submittedName>
</protein>
<sequence>MALTTAASTLCLLCRPLLTNILVILILGAIQQVGAGRSRIEAFLLTSLQPSTQPRYQEALQTLNNDLEAMGTVVAELSEEEQDWLLAEWIQEGYENAKSRGGYGLAISALSKIIPRIRWRGKFFMFGAKEPRQRELLLHRQS</sequence>
<reference evidence="1" key="1">
    <citation type="submission" date="2021-02" db="EMBL/GenBank/DDBJ databases">
        <authorList>
            <person name="Dougan E. K."/>
            <person name="Rhodes N."/>
            <person name="Thang M."/>
            <person name="Chan C."/>
        </authorList>
    </citation>
    <scope>NUCLEOTIDE SEQUENCE</scope>
</reference>
<evidence type="ECO:0000313" key="2">
    <source>
        <dbReference type="Proteomes" id="UP000654075"/>
    </source>
</evidence>
<evidence type="ECO:0000313" key="1">
    <source>
        <dbReference type="EMBL" id="CAE8624258.1"/>
    </source>
</evidence>
<proteinExistence type="predicted"/>
<dbReference type="EMBL" id="CAJNNV010028346">
    <property type="protein sequence ID" value="CAE8624258.1"/>
    <property type="molecule type" value="Genomic_DNA"/>
</dbReference>
<keyword evidence="2" id="KW-1185">Reference proteome</keyword>
<name>A0A813GDF0_POLGL</name>
<accession>A0A813GDF0</accession>
<dbReference type="Proteomes" id="UP000654075">
    <property type="component" value="Unassembled WGS sequence"/>
</dbReference>
<organism evidence="1 2">
    <name type="scientific">Polarella glacialis</name>
    <name type="common">Dinoflagellate</name>
    <dbReference type="NCBI Taxonomy" id="89957"/>
    <lineage>
        <taxon>Eukaryota</taxon>
        <taxon>Sar</taxon>
        <taxon>Alveolata</taxon>
        <taxon>Dinophyceae</taxon>
        <taxon>Suessiales</taxon>
        <taxon>Suessiaceae</taxon>
        <taxon>Polarella</taxon>
    </lineage>
</organism>